<evidence type="ECO:0000313" key="1">
    <source>
        <dbReference type="EMBL" id="GGA06170.1"/>
    </source>
</evidence>
<proteinExistence type="predicted"/>
<dbReference type="CDD" id="cd07176">
    <property type="entry name" value="terB"/>
    <property type="match status" value="1"/>
</dbReference>
<dbReference type="RefSeq" id="WP_188670124.1">
    <property type="nucleotide sequence ID" value="NZ_BMKA01000001.1"/>
</dbReference>
<gene>
    <name evidence="1" type="ORF">GCM10011498_02310</name>
</gene>
<dbReference type="InterPro" id="IPR029024">
    <property type="entry name" value="TerB-like"/>
</dbReference>
<keyword evidence="2" id="KW-1185">Reference proteome</keyword>
<dbReference type="SUPFAM" id="SSF158682">
    <property type="entry name" value="TerB-like"/>
    <property type="match status" value="1"/>
</dbReference>
<name>A0A916VLL3_9RHOB</name>
<sequence length="143" mass="16122">MTRTTPTDSLWNLQDGLVAMMIATSVSDELIRTAELLSIERIVNHLPIFGVYDADRIRGIAQTVFDLLEEEDGLDALFGMVRDAIPEKFHETAYALCCDVAASDGRLRESELRFLEETRYELNIDRLHGAAIERGARARHLSD</sequence>
<evidence type="ECO:0000313" key="2">
    <source>
        <dbReference type="Proteomes" id="UP000628017"/>
    </source>
</evidence>
<organism evidence="1 2">
    <name type="scientific">Neptunicoccus cionae</name>
    <dbReference type="NCBI Taxonomy" id="2035344"/>
    <lineage>
        <taxon>Bacteria</taxon>
        <taxon>Pseudomonadati</taxon>
        <taxon>Pseudomonadota</taxon>
        <taxon>Alphaproteobacteria</taxon>
        <taxon>Rhodobacterales</taxon>
        <taxon>Paracoccaceae</taxon>
        <taxon>Neptunicoccus</taxon>
    </lineage>
</organism>
<dbReference type="AlphaFoldDB" id="A0A916VLL3"/>
<reference evidence="1" key="1">
    <citation type="journal article" date="2014" name="Int. J. Syst. Evol. Microbiol.">
        <title>Complete genome sequence of Corynebacterium casei LMG S-19264T (=DSM 44701T), isolated from a smear-ripened cheese.</title>
        <authorList>
            <consortium name="US DOE Joint Genome Institute (JGI-PGF)"/>
            <person name="Walter F."/>
            <person name="Albersmeier A."/>
            <person name="Kalinowski J."/>
            <person name="Ruckert C."/>
        </authorList>
    </citation>
    <scope>NUCLEOTIDE SEQUENCE</scope>
    <source>
        <strain evidence="1">CGMCC 1.15880</strain>
    </source>
</reference>
<reference evidence="1" key="2">
    <citation type="submission" date="2020-09" db="EMBL/GenBank/DDBJ databases">
        <authorList>
            <person name="Sun Q."/>
            <person name="Zhou Y."/>
        </authorList>
    </citation>
    <scope>NUCLEOTIDE SEQUENCE</scope>
    <source>
        <strain evidence="1">CGMCC 1.15880</strain>
    </source>
</reference>
<dbReference type="EMBL" id="BMKA01000001">
    <property type="protein sequence ID" value="GGA06170.1"/>
    <property type="molecule type" value="Genomic_DNA"/>
</dbReference>
<dbReference type="Proteomes" id="UP000628017">
    <property type="component" value="Unassembled WGS sequence"/>
</dbReference>
<dbReference type="Gene3D" id="1.10.3680.10">
    <property type="entry name" value="TerB-like"/>
    <property type="match status" value="1"/>
</dbReference>
<protein>
    <submittedName>
        <fullName evidence="1">Tellurite resistance protein</fullName>
    </submittedName>
</protein>
<comment type="caution">
    <text evidence="1">The sequence shown here is derived from an EMBL/GenBank/DDBJ whole genome shotgun (WGS) entry which is preliminary data.</text>
</comment>
<accession>A0A916VLL3</accession>